<keyword evidence="5 12" id="KW-0813">Transport</keyword>
<evidence type="ECO:0000256" key="4">
    <source>
        <dbReference type="ARBA" id="ARBA00011471"/>
    </source>
</evidence>
<sequence length="140" mass="15225">MAMNLQTPDEPEVMMDINTTPLIDVMLVLLIMLIITIPVQQHSVNLDMPQSATPQTKKPNVVRIEVDARSVVNWNGKPLADRAALDILLLEAKAQEPQPELHIKAQGKAKYEAVAGVLASAQRQGLTKIGIVGTKQFAAP</sequence>
<dbReference type="PANTHER" id="PTHR30558:SF12">
    <property type="entry name" value="BIOPOLYMER TRANSPORT PROTEIN EXBD"/>
    <property type="match status" value="1"/>
</dbReference>
<organism evidence="14 15">
    <name type="scientific">Limnohabitans curvus</name>
    <dbReference type="NCBI Taxonomy" id="323423"/>
    <lineage>
        <taxon>Bacteria</taxon>
        <taxon>Pseudomonadati</taxon>
        <taxon>Pseudomonadota</taxon>
        <taxon>Betaproteobacteria</taxon>
        <taxon>Burkholderiales</taxon>
        <taxon>Comamonadaceae</taxon>
        <taxon>Limnohabitans</taxon>
    </lineage>
</organism>
<evidence type="ECO:0000256" key="7">
    <source>
        <dbReference type="ARBA" id="ARBA00022519"/>
    </source>
</evidence>
<keyword evidence="9 12" id="KW-0653">Protein transport</keyword>
<dbReference type="PANTHER" id="PTHR30558">
    <property type="entry name" value="EXBD MEMBRANE COMPONENT OF PMF-DRIVEN MACROMOLECULE IMPORT SYSTEM"/>
    <property type="match status" value="1"/>
</dbReference>
<evidence type="ECO:0000256" key="1">
    <source>
        <dbReference type="ARBA" id="ARBA00003540"/>
    </source>
</evidence>
<comment type="subunit">
    <text evidence="4">The accessory proteins ExbB and ExbD seem to form a complex with TonB.</text>
</comment>
<comment type="subcellular location">
    <subcellularLocation>
        <location evidence="2">Cell inner membrane</location>
        <topology evidence="2">Single-pass type II membrane protein</topology>
    </subcellularLocation>
    <subcellularLocation>
        <location evidence="12">Cell membrane</location>
        <topology evidence="12">Single-pass type II membrane protein</topology>
    </subcellularLocation>
</comment>
<evidence type="ECO:0000256" key="6">
    <source>
        <dbReference type="ARBA" id="ARBA00022475"/>
    </source>
</evidence>
<dbReference type="AlphaFoldDB" id="A0A315EVE7"/>
<evidence type="ECO:0000256" key="10">
    <source>
        <dbReference type="ARBA" id="ARBA00022989"/>
    </source>
</evidence>
<protein>
    <submittedName>
        <fullName evidence="14">Biopolymer transporter ExbD</fullName>
    </submittedName>
</protein>
<evidence type="ECO:0000256" key="12">
    <source>
        <dbReference type="RuleBase" id="RU003879"/>
    </source>
</evidence>
<evidence type="ECO:0000256" key="13">
    <source>
        <dbReference type="SAM" id="Phobius"/>
    </source>
</evidence>
<evidence type="ECO:0000256" key="9">
    <source>
        <dbReference type="ARBA" id="ARBA00022927"/>
    </source>
</evidence>
<evidence type="ECO:0000313" key="15">
    <source>
        <dbReference type="Proteomes" id="UP000251341"/>
    </source>
</evidence>
<keyword evidence="7" id="KW-0997">Cell inner membrane</keyword>
<dbReference type="GO" id="GO:0015031">
    <property type="term" value="P:protein transport"/>
    <property type="evidence" value="ECO:0007669"/>
    <property type="project" value="UniProtKB-KW"/>
</dbReference>
<evidence type="ECO:0000256" key="2">
    <source>
        <dbReference type="ARBA" id="ARBA00004249"/>
    </source>
</evidence>
<comment type="similarity">
    <text evidence="3 12">Belongs to the ExbD/TolR family.</text>
</comment>
<dbReference type="InterPro" id="IPR003400">
    <property type="entry name" value="ExbD"/>
</dbReference>
<dbReference type="RefSeq" id="WP_108402378.1">
    <property type="nucleotide sequence ID" value="NZ_NESP01000001.1"/>
</dbReference>
<evidence type="ECO:0000256" key="8">
    <source>
        <dbReference type="ARBA" id="ARBA00022692"/>
    </source>
</evidence>
<comment type="caution">
    <text evidence="14">The sequence shown here is derived from an EMBL/GenBank/DDBJ whole genome shotgun (WGS) entry which is preliminary data.</text>
</comment>
<dbReference type="EMBL" id="NESP01000001">
    <property type="protein sequence ID" value="PUE59924.1"/>
    <property type="molecule type" value="Genomic_DNA"/>
</dbReference>
<dbReference type="GO" id="GO:0022857">
    <property type="term" value="F:transmembrane transporter activity"/>
    <property type="evidence" value="ECO:0007669"/>
    <property type="project" value="InterPro"/>
</dbReference>
<dbReference type="Gene3D" id="3.30.420.270">
    <property type="match status" value="1"/>
</dbReference>
<keyword evidence="15" id="KW-1185">Reference proteome</keyword>
<proteinExistence type="inferred from homology"/>
<keyword evidence="6" id="KW-1003">Cell membrane</keyword>
<dbReference type="Proteomes" id="UP000251341">
    <property type="component" value="Unassembled WGS sequence"/>
</dbReference>
<evidence type="ECO:0000256" key="11">
    <source>
        <dbReference type="ARBA" id="ARBA00023136"/>
    </source>
</evidence>
<reference evidence="14 15" key="1">
    <citation type="submission" date="2017-04" db="EMBL/GenBank/DDBJ databases">
        <title>Unexpected and diverse lifestyles within the genus Limnohabitans.</title>
        <authorList>
            <person name="Kasalicky V."/>
            <person name="Mehrshad M."/>
            <person name="Andrei S.-A."/>
            <person name="Salcher M."/>
            <person name="Kratochvilova H."/>
            <person name="Simek K."/>
            <person name="Ghai R."/>
        </authorList>
    </citation>
    <scope>NUCLEOTIDE SEQUENCE [LARGE SCALE GENOMIC DNA]</scope>
    <source>
        <strain evidence="14 15">MWH-C5</strain>
    </source>
</reference>
<evidence type="ECO:0000313" key="14">
    <source>
        <dbReference type="EMBL" id="PUE59924.1"/>
    </source>
</evidence>
<dbReference type="Pfam" id="PF02472">
    <property type="entry name" value="ExbD"/>
    <property type="match status" value="1"/>
</dbReference>
<keyword evidence="10 13" id="KW-1133">Transmembrane helix</keyword>
<evidence type="ECO:0000256" key="3">
    <source>
        <dbReference type="ARBA" id="ARBA00005811"/>
    </source>
</evidence>
<comment type="function">
    <text evidence="1">Involved in the TonB-dependent energy-dependent transport of various receptor-bound substrates.</text>
</comment>
<name>A0A315EVE7_9BURK</name>
<keyword evidence="8 12" id="KW-0812">Transmembrane</keyword>
<evidence type="ECO:0000256" key="5">
    <source>
        <dbReference type="ARBA" id="ARBA00022448"/>
    </source>
</evidence>
<keyword evidence="11 13" id="KW-0472">Membrane</keyword>
<feature type="transmembrane region" description="Helical" evidence="13">
    <location>
        <begin position="20"/>
        <end position="39"/>
    </location>
</feature>
<gene>
    <name evidence="14" type="ORF">B9Z44_10255</name>
</gene>
<dbReference type="GO" id="GO:0005886">
    <property type="term" value="C:plasma membrane"/>
    <property type="evidence" value="ECO:0007669"/>
    <property type="project" value="UniProtKB-SubCell"/>
</dbReference>
<accession>A0A315EVE7</accession>